<dbReference type="GO" id="GO:0019379">
    <property type="term" value="P:sulfate assimilation, phosphoadenylyl sulfate reduction by phosphoadenylyl-sulfate reductase (thioredoxin)"/>
    <property type="evidence" value="ECO:0007669"/>
    <property type="project" value="TreeGrafter"/>
</dbReference>
<dbReference type="eggNOG" id="COG0175">
    <property type="taxonomic scope" value="Bacteria"/>
</dbReference>
<organism evidence="4 5">
    <name type="scientific">Methylophaga frappieri (strain ATCC BAA-2434 / DSM 25690 / JAM7)</name>
    <dbReference type="NCBI Taxonomy" id="754477"/>
    <lineage>
        <taxon>Bacteria</taxon>
        <taxon>Pseudomonadati</taxon>
        <taxon>Pseudomonadota</taxon>
        <taxon>Gammaproteobacteria</taxon>
        <taxon>Thiotrichales</taxon>
        <taxon>Piscirickettsiaceae</taxon>
        <taxon>Methylophaga</taxon>
    </lineage>
</organism>
<comment type="pathway">
    <text evidence="2">Sulfur metabolism; hydrogen sulfide biosynthesis; sulfite from sulfate.</text>
</comment>
<dbReference type="AlphaFoldDB" id="I1YH46"/>
<reference evidence="4 5" key="1">
    <citation type="journal article" date="2012" name="J. Bacteriol.">
        <title>Complete genome sequences of Methylophaga sp. strain JAM1 and Methylophaga sp. strain JAM7.</title>
        <authorList>
            <person name="Villeneuve C."/>
            <person name="Martineau C."/>
            <person name="Mauffrey F."/>
            <person name="Villemur R."/>
        </authorList>
    </citation>
    <scope>NUCLEOTIDE SEQUENCE [LARGE SCALE GENOMIC DNA]</scope>
    <source>
        <strain evidence="4 5">JAM7</strain>
    </source>
</reference>
<dbReference type="GO" id="GO:0004604">
    <property type="term" value="F:phosphoadenylyl-sulfate reductase (thioredoxin) activity"/>
    <property type="evidence" value="ECO:0007669"/>
    <property type="project" value="UniProtKB-EC"/>
</dbReference>
<dbReference type="Gene3D" id="3.40.50.620">
    <property type="entry name" value="HUPs"/>
    <property type="match status" value="1"/>
</dbReference>
<dbReference type="EMBL" id="CP003380">
    <property type="protein sequence ID" value="AFJ02239.1"/>
    <property type="molecule type" value="Genomic_DNA"/>
</dbReference>
<dbReference type="GO" id="GO:0005737">
    <property type="term" value="C:cytoplasm"/>
    <property type="evidence" value="ECO:0007669"/>
    <property type="project" value="TreeGrafter"/>
</dbReference>
<dbReference type="Proteomes" id="UP000009145">
    <property type="component" value="Chromosome"/>
</dbReference>
<dbReference type="EC" id="1.8.4.8" evidence="4"/>
<dbReference type="PANTHER" id="PTHR46509:SF1">
    <property type="entry name" value="PHOSPHOADENOSINE PHOSPHOSULFATE REDUCTASE"/>
    <property type="match status" value="1"/>
</dbReference>
<feature type="domain" description="Phosphoadenosine phosphosulphate reductase" evidence="3">
    <location>
        <begin position="30"/>
        <end position="185"/>
    </location>
</feature>
<dbReference type="HOGENOM" id="CLU_044089_3_0_6"/>
<dbReference type="InterPro" id="IPR014729">
    <property type="entry name" value="Rossmann-like_a/b/a_fold"/>
</dbReference>
<sequence length="206" mass="23377">MIDIASANKELADATPQEIIEWSLGKASKPLISTHFGPHEAVILHMVSQIQTGVKVIWVDSGYNTRQTYLVAEKLIESLQLDIEVYTPTMTSMRWDCAHGGIPEVDDERHERFTQLFKLEPFARAMQDQSPDVWLTAVRSEQTEFRQNMGIFGNGPDGVIKVAPLLHWKEADMDAYLQKHDLPNVTNYFDPTKGLNNRECGLHTQL</sequence>
<protein>
    <submittedName>
        <fullName evidence="4">Phosphoadenylyl-sulfate reductase (Thioredoxin)</fullName>
        <ecNumber evidence="4">1.8.4.8</ecNumber>
    </submittedName>
</protein>
<evidence type="ECO:0000256" key="1">
    <source>
        <dbReference type="ARBA" id="ARBA00009732"/>
    </source>
</evidence>
<evidence type="ECO:0000259" key="3">
    <source>
        <dbReference type="Pfam" id="PF01507"/>
    </source>
</evidence>
<dbReference type="SUPFAM" id="SSF52402">
    <property type="entry name" value="Adenine nucleotide alpha hydrolases-like"/>
    <property type="match status" value="1"/>
</dbReference>
<dbReference type="InterPro" id="IPR002500">
    <property type="entry name" value="PAPS_reduct_dom"/>
</dbReference>
<dbReference type="OrthoDB" id="9794018at2"/>
<evidence type="ECO:0000256" key="2">
    <source>
        <dbReference type="ARBA" id="ARBA00024327"/>
    </source>
</evidence>
<accession>I1YH46</accession>
<dbReference type="RefSeq" id="WP_014703659.1">
    <property type="nucleotide sequence ID" value="NC_017856.1"/>
</dbReference>
<dbReference type="PATRIC" id="fig|754477.3.peg.1064"/>
<dbReference type="PANTHER" id="PTHR46509">
    <property type="entry name" value="PHOSPHOADENOSINE PHOSPHOSULFATE REDUCTASE"/>
    <property type="match status" value="1"/>
</dbReference>
<keyword evidence="4" id="KW-0560">Oxidoreductase</keyword>
<dbReference type="STRING" id="754477.Q7C_1082"/>
<dbReference type="Pfam" id="PF01507">
    <property type="entry name" value="PAPS_reduct"/>
    <property type="match status" value="1"/>
</dbReference>
<proteinExistence type="inferred from homology"/>
<comment type="similarity">
    <text evidence="1">Belongs to the PAPS reductase family. CysH subfamily.</text>
</comment>
<name>I1YH46_METFJ</name>
<keyword evidence="5" id="KW-1185">Reference proteome</keyword>
<evidence type="ECO:0000313" key="5">
    <source>
        <dbReference type="Proteomes" id="UP000009145"/>
    </source>
</evidence>
<gene>
    <name evidence="4" type="ordered locus">Q7C_1082</name>
</gene>
<evidence type="ECO:0000313" key="4">
    <source>
        <dbReference type="EMBL" id="AFJ02239.1"/>
    </source>
</evidence>
<dbReference type="KEGG" id="mec:Q7C_1082"/>